<evidence type="ECO:0000256" key="4">
    <source>
        <dbReference type="ARBA" id="ARBA00005359"/>
    </source>
</evidence>
<dbReference type="AlphaFoldDB" id="A0AA88KIR9"/>
<keyword evidence="10" id="KW-0472">Membrane</keyword>
<dbReference type="InterPro" id="IPR005719">
    <property type="entry name" value="Dihydroorotate_DH_2"/>
</dbReference>
<name>A0AA88KIR9_NAELO</name>
<dbReference type="InterPro" id="IPR013785">
    <property type="entry name" value="Aldolase_TIM"/>
</dbReference>
<evidence type="ECO:0000256" key="11">
    <source>
        <dbReference type="ARBA" id="ARBA00048639"/>
    </source>
</evidence>
<organism evidence="14 15">
    <name type="scientific">Naegleria lovaniensis</name>
    <name type="common">Amoeba</name>
    <dbReference type="NCBI Taxonomy" id="51637"/>
    <lineage>
        <taxon>Eukaryota</taxon>
        <taxon>Discoba</taxon>
        <taxon>Heterolobosea</taxon>
        <taxon>Tetramitia</taxon>
        <taxon>Eutetramitia</taxon>
        <taxon>Vahlkampfiidae</taxon>
        <taxon>Naegleria</taxon>
    </lineage>
</organism>
<evidence type="ECO:0000256" key="2">
    <source>
        <dbReference type="ARBA" id="ARBA00004370"/>
    </source>
</evidence>
<dbReference type="GeneID" id="68097552"/>
<evidence type="ECO:0000256" key="12">
    <source>
        <dbReference type="SAM" id="MobiDB-lite"/>
    </source>
</evidence>
<dbReference type="InterPro" id="IPR050074">
    <property type="entry name" value="DHO_dehydrogenase"/>
</dbReference>
<keyword evidence="15" id="KW-1185">Reference proteome</keyword>
<evidence type="ECO:0000256" key="9">
    <source>
        <dbReference type="ARBA" id="ARBA00023002"/>
    </source>
</evidence>
<dbReference type="EC" id="1.3.5.2" evidence="5"/>
<dbReference type="InterPro" id="IPR001295">
    <property type="entry name" value="Dihydroorotate_DH_CS"/>
</dbReference>
<dbReference type="GO" id="GO:0106430">
    <property type="term" value="F:dihydroorotate dehydrogenase (quinone) activity"/>
    <property type="evidence" value="ECO:0007669"/>
    <property type="project" value="UniProtKB-EC"/>
</dbReference>
<comment type="cofactor">
    <cofactor evidence="1">
        <name>FMN</name>
        <dbReference type="ChEBI" id="CHEBI:58210"/>
    </cofactor>
</comment>
<dbReference type="CDD" id="cd04738">
    <property type="entry name" value="DHOD_2_like"/>
    <property type="match status" value="1"/>
</dbReference>
<comment type="subcellular location">
    <subcellularLocation>
        <location evidence="2">Membrane</location>
    </subcellularLocation>
</comment>
<comment type="caution">
    <text evidence="14">The sequence shown here is derived from an EMBL/GenBank/DDBJ whole genome shotgun (WGS) entry which is preliminary data.</text>
</comment>
<dbReference type="GO" id="GO:0009220">
    <property type="term" value="P:pyrimidine ribonucleotide biosynthetic process"/>
    <property type="evidence" value="ECO:0007669"/>
    <property type="project" value="TreeGrafter"/>
</dbReference>
<dbReference type="GO" id="GO:0016020">
    <property type="term" value="C:membrane"/>
    <property type="evidence" value="ECO:0007669"/>
    <property type="project" value="UniProtKB-SubCell"/>
</dbReference>
<evidence type="ECO:0000256" key="3">
    <source>
        <dbReference type="ARBA" id="ARBA00005161"/>
    </source>
</evidence>
<dbReference type="Proteomes" id="UP000816034">
    <property type="component" value="Unassembled WGS sequence"/>
</dbReference>
<comment type="pathway">
    <text evidence="3">Pyrimidine metabolism; UMP biosynthesis via de novo pathway; orotate from (S)-dihydroorotate (quinone route): step 1/1.</text>
</comment>
<dbReference type="GO" id="GO:0006207">
    <property type="term" value="P:'de novo' pyrimidine nucleobase biosynthetic process"/>
    <property type="evidence" value="ECO:0007669"/>
    <property type="project" value="InterPro"/>
</dbReference>
<protein>
    <recommendedName>
        <fullName evidence="6">Dihydroorotate dehydrogenase (quinone), mitochondrial</fullName>
        <ecNumber evidence="5">1.3.5.2</ecNumber>
    </recommendedName>
</protein>
<feature type="domain" description="Dihydroorotate dehydrogenase catalytic" evidence="13">
    <location>
        <begin position="312"/>
        <end position="411"/>
    </location>
</feature>
<reference evidence="14 15" key="1">
    <citation type="journal article" date="2018" name="BMC Genomics">
        <title>The genome of Naegleria lovaniensis, the basis for a comparative approach to unravel pathogenicity factors of the human pathogenic amoeba N. fowleri.</title>
        <authorList>
            <person name="Liechti N."/>
            <person name="Schurch N."/>
            <person name="Bruggmann R."/>
            <person name="Wittwer M."/>
        </authorList>
    </citation>
    <scope>NUCLEOTIDE SEQUENCE [LARGE SCALE GENOMIC DNA]</scope>
    <source>
        <strain evidence="14 15">ATCC 30569</strain>
    </source>
</reference>
<dbReference type="GO" id="GO:0005737">
    <property type="term" value="C:cytoplasm"/>
    <property type="evidence" value="ECO:0007669"/>
    <property type="project" value="InterPro"/>
</dbReference>
<comment type="catalytic activity">
    <reaction evidence="11">
        <text>(S)-dihydroorotate + a quinone = orotate + a quinol</text>
        <dbReference type="Rhea" id="RHEA:30187"/>
        <dbReference type="ChEBI" id="CHEBI:24646"/>
        <dbReference type="ChEBI" id="CHEBI:30839"/>
        <dbReference type="ChEBI" id="CHEBI:30864"/>
        <dbReference type="ChEBI" id="CHEBI:132124"/>
        <dbReference type="EC" id="1.3.5.2"/>
    </reaction>
</comment>
<evidence type="ECO:0000256" key="5">
    <source>
        <dbReference type="ARBA" id="ARBA00012791"/>
    </source>
</evidence>
<feature type="domain" description="Dihydroorotate dehydrogenase catalytic" evidence="13">
    <location>
        <begin position="85"/>
        <end position="300"/>
    </location>
</feature>
<evidence type="ECO:0000256" key="7">
    <source>
        <dbReference type="ARBA" id="ARBA00022630"/>
    </source>
</evidence>
<dbReference type="PANTHER" id="PTHR48109:SF4">
    <property type="entry name" value="DIHYDROOROTATE DEHYDROGENASE (QUINONE), MITOCHONDRIAL"/>
    <property type="match status" value="1"/>
</dbReference>
<evidence type="ECO:0000256" key="8">
    <source>
        <dbReference type="ARBA" id="ARBA00022643"/>
    </source>
</evidence>
<dbReference type="PROSITE" id="PS00912">
    <property type="entry name" value="DHODEHASE_2"/>
    <property type="match status" value="1"/>
</dbReference>
<dbReference type="EMBL" id="PYSW02000023">
    <property type="protein sequence ID" value="KAG2382517.1"/>
    <property type="molecule type" value="Genomic_DNA"/>
</dbReference>
<evidence type="ECO:0000256" key="1">
    <source>
        <dbReference type="ARBA" id="ARBA00001917"/>
    </source>
</evidence>
<dbReference type="NCBIfam" id="TIGR01036">
    <property type="entry name" value="pyrD_sub2"/>
    <property type="match status" value="1"/>
</dbReference>
<evidence type="ECO:0000256" key="10">
    <source>
        <dbReference type="ARBA" id="ARBA00023136"/>
    </source>
</evidence>
<dbReference type="Pfam" id="PF01180">
    <property type="entry name" value="DHO_dh"/>
    <property type="match status" value="2"/>
</dbReference>
<dbReference type="PANTHER" id="PTHR48109">
    <property type="entry name" value="DIHYDROOROTATE DEHYDROGENASE (QUINONE), MITOCHONDRIAL-RELATED"/>
    <property type="match status" value="1"/>
</dbReference>
<evidence type="ECO:0000313" key="14">
    <source>
        <dbReference type="EMBL" id="KAG2382517.1"/>
    </source>
</evidence>
<dbReference type="Gene3D" id="3.20.20.70">
    <property type="entry name" value="Aldolase class I"/>
    <property type="match status" value="1"/>
</dbReference>
<feature type="region of interest" description="Disordered" evidence="12">
    <location>
        <begin position="300"/>
        <end position="331"/>
    </location>
</feature>
<keyword evidence="8" id="KW-0288">FMN</keyword>
<dbReference type="SUPFAM" id="SSF51395">
    <property type="entry name" value="FMN-linked oxidoreductases"/>
    <property type="match status" value="1"/>
</dbReference>
<feature type="compositionally biased region" description="Low complexity" evidence="12">
    <location>
        <begin position="306"/>
        <end position="331"/>
    </location>
</feature>
<accession>A0AA88KIR9</accession>
<comment type="similarity">
    <text evidence="4">Belongs to the dihydroorotate dehydrogenase family. Type 2 subfamily.</text>
</comment>
<evidence type="ECO:0000313" key="15">
    <source>
        <dbReference type="Proteomes" id="UP000816034"/>
    </source>
</evidence>
<proteinExistence type="inferred from homology"/>
<keyword evidence="7" id="KW-0285">Flavoprotein</keyword>
<evidence type="ECO:0000256" key="6">
    <source>
        <dbReference type="ARBA" id="ARBA00017599"/>
    </source>
</evidence>
<sequence>MLKRSLQYAALFSLSATASFLYSSMKDADSPLYPHVFMPILQRLDAEDAHNLSKFMLKWGLGPVDRSTKHHHQHQQHPLTPMMNLQTQVFGKYFENPIGLAAGFDKDSECMEAIEQLGFGFMEVGSVCPNPQEGNPRPRIFRVKSQIGSEQEFDAIINRCGFNSKGIHVTQEHLQDYRELKKSSFHVGVNLGKNKSSPPDSIQDYLIGIQKLAKYADFIVINVSSPNTQHLRSLQEKHALDQLLEQVSMELRKESQIPLLIKIAPDLTLDQQRDVATLVLKHNIDGIVVSNTTIERPFLSKDHDGSTSASTSTTTTTMGTSTTTTSTMGTSTITGGLSGRPLFSKSTKVLKNMYKLTDGKVTLIGVGGVWDGYDALQKIEAGASLVQVYTAFTAQGPAVVGKIKRELSQLLKERGYKGVSDAVGAKAKFSKLEE</sequence>
<gene>
    <name evidence="14" type="ORF">C9374_005097</name>
</gene>
<dbReference type="RefSeq" id="XP_044548196.1">
    <property type="nucleotide sequence ID" value="XM_044694809.1"/>
</dbReference>
<keyword evidence="9" id="KW-0560">Oxidoreductase</keyword>
<evidence type="ECO:0000259" key="13">
    <source>
        <dbReference type="Pfam" id="PF01180"/>
    </source>
</evidence>
<dbReference type="InterPro" id="IPR005720">
    <property type="entry name" value="Dihydroorotate_DH_cat"/>
</dbReference>